<evidence type="ECO:0000256" key="3">
    <source>
        <dbReference type="ARBA" id="ARBA00023157"/>
    </source>
</evidence>
<protein>
    <submittedName>
        <fullName evidence="6">AhpC/TSA family protein</fullName>
    </submittedName>
</protein>
<keyword evidence="4" id="KW-0676">Redox-active center</keyword>
<evidence type="ECO:0000256" key="4">
    <source>
        <dbReference type="ARBA" id="ARBA00023284"/>
    </source>
</evidence>
<dbReference type="InterPro" id="IPR025380">
    <property type="entry name" value="DUF4369"/>
</dbReference>
<dbReference type="PANTHER" id="PTHR42852">
    <property type="entry name" value="THIOL:DISULFIDE INTERCHANGE PROTEIN DSBE"/>
    <property type="match status" value="1"/>
</dbReference>
<organism evidence="6 7">
    <name type="scientific">Bacteroides mediterraneensis</name>
    <dbReference type="NCBI Taxonomy" id="1841856"/>
    <lineage>
        <taxon>Bacteria</taxon>
        <taxon>Pseudomonadati</taxon>
        <taxon>Bacteroidota</taxon>
        <taxon>Bacteroidia</taxon>
        <taxon>Bacteroidales</taxon>
        <taxon>Bacteroidaceae</taxon>
        <taxon>Bacteroides</taxon>
    </lineage>
</organism>
<sequence>MKKFVVFAAAGLMSLAACQEKAGFTIKGTAEGAADGDTVFLQKQTEEGFEALDSVVVKNGTFEFKGNPDSVAVSRYVTYMKGDTRMAAMVFVEKGNIQVNLSPNESRVSGTPNNDTYQNFMDEYQRIGKEMNEMYQKAKADTLLTEAQQDSIMKVLDQKETEGLDRIYQLVSENIGSAAGVQLLTMFSSSFEVDKVKPLLEKIPAAFANDERVKALKEYMETVAKTAVGQKFIDFTLNTPEGNPVKLSDFVAANNYTLIDFWASWCGPCRMEMPNVVAAYAKYKAKGFGIVGVSLDNNAESWKKAIKDLNITWPQMSDLKGWQCEAAGLYGIRAIPATLLVSKDGTIVARDLRGEDLEAKLAELMK</sequence>
<dbReference type="PROSITE" id="PS51352">
    <property type="entry name" value="THIOREDOXIN_2"/>
    <property type="match status" value="1"/>
</dbReference>
<reference evidence="6 7" key="1">
    <citation type="journal article" date="2021" name="Sci. Rep.">
        <title>The distribution of antibiotic resistance genes in chicken gut microbiota commensals.</title>
        <authorList>
            <person name="Juricova H."/>
            <person name="Matiasovicova J."/>
            <person name="Kubasova T."/>
            <person name="Cejkova D."/>
            <person name="Rychlik I."/>
        </authorList>
    </citation>
    <scope>NUCLEOTIDE SEQUENCE [LARGE SCALE GENOMIC DNA]</scope>
    <source>
        <strain evidence="6 7">An801</strain>
    </source>
</reference>
<dbReference type="PROSITE" id="PS51257">
    <property type="entry name" value="PROKAR_LIPOPROTEIN"/>
    <property type="match status" value="1"/>
</dbReference>
<dbReference type="EMBL" id="JACJJW010000053">
    <property type="protein sequence ID" value="MBM6759704.1"/>
    <property type="molecule type" value="Genomic_DNA"/>
</dbReference>
<dbReference type="InterPro" id="IPR036249">
    <property type="entry name" value="Thioredoxin-like_sf"/>
</dbReference>
<dbReference type="Pfam" id="PF00578">
    <property type="entry name" value="AhpC-TSA"/>
    <property type="match status" value="1"/>
</dbReference>
<accession>A0ABS2EZN3</accession>
<dbReference type="InterPro" id="IPR013766">
    <property type="entry name" value="Thioredoxin_domain"/>
</dbReference>
<comment type="caution">
    <text evidence="6">The sequence shown here is derived from an EMBL/GenBank/DDBJ whole genome shotgun (WGS) entry which is preliminary data.</text>
</comment>
<dbReference type="RefSeq" id="WP_204477114.1">
    <property type="nucleotide sequence ID" value="NZ_JACJJW010000053.1"/>
</dbReference>
<dbReference type="PROSITE" id="PS00194">
    <property type="entry name" value="THIOREDOXIN_1"/>
    <property type="match status" value="1"/>
</dbReference>
<evidence type="ECO:0000313" key="6">
    <source>
        <dbReference type="EMBL" id="MBM6759704.1"/>
    </source>
</evidence>
<dbReference type="CDD" id="cd02966">
    <property type="entry name" value="TlpA_like_family"/>
    <property type="match status" value="1"/>
</dbReference>
<comment type="subcellular location">
    <subcellularLocation>
        <location evidence="1">Cell envelope</location>
    </subcellularLocation>
</comment>
<evidence type="ECO:0000256" key="2">
    <source>
        <dbReference type="ARBA" id="ARBA00022748"/>
    </source>
</evidence>
<evidence type="ECO:0000256" key="1">
    <source>
        <dbReference type="ARBA" id="ARBA00004196"/>
    </source>
</evidence>
<keyword evidence="3" id="KW-1015">Disulfide bond</keyword>
<dbReference type="Gene3D" id="3.40.30.10">
    <property type="entry name" value="Glutaredoxin"/>
    <property type="match status" value="1"/>
</dbReference>
<keyword evidence="7" id="KW-1185">Reference proteome</keyword>
<dbReference type="PANTHER" id="PTHR42852:SF6">
    <property type="entry name" value="THIOL:DISULFIDE INTERCHANGE PROTEIN DSBE"/>
    <property type="match status" value="1"/>
</dbReference>
<dbReference type="Pfam" id="PF14289">
    <property type="entry name" value="DUF4369"/>
    <property type="match status" value="1"/>
</dbReference>
<dbReference type="InterPro" id="IPR000866">
    <property type="entry name" value="AhpC/TSA"/>
</dbReference>
<feature type="domain" description="Thioredoxin" evidence="5">
    <location>
        <begin position="226"/>
        <end position="366"/>
    </location>
</feature>
<dbReference type="InterPro" id="IPR017937">
    <property type="entry name" value="Thioredoxin_CS"/>
</dbReference>
<gene>
    <name evidence="6" type="ORF">H6A31_13620</name>
</gene>
<dbReference type="InterPro" id="IPR050553">
    <property type="entry name" value="Thioredoxin_ResA/DsbE_sf"/>
</dbReference>
<dbReference type="Proteomes" id="UP000703295">
    <property type="component" value="Unassembled WGS sequence"/>
</dbReference>
<dbReference type="SUPFAM" id="SSF52833">
    <property type="entry name" value="Thioredoxin-like"/>
    <property type="match status" value="1"/>
</dbReference>
<keyword evidence="2" id="KW-0201">Cytochrome c-type biogenesis</keyword>
<evidence type="ECO:0000259" key="5">
    <source>
        <dbReference type="PROSITE" id="PS51352"/>
    </source>
</evidence>
<proteinExistence type="predicted"/>
<evidence type="ECO:0000313" key="7">
    <source>
        <dbReference type="Proteomes" id="UP000703295"/>
    </source>
</evidence>
<name>A0ABS2EZN3_9BACE</name>